<comment type="similarity">
    <text evidence="1 12">Belongs to the helicase family. DnaB subfamily.</text>
</comment>
<dbReference type="GO" id="GO:0005829">
    <property type="term" value="C:cytosol"/>
    <property type="evidence" value="ECO:0007669"/>
    <property type="project" value="TreeGrafter"/>
</dbReference>
<keyword evidence="6 12" id="KW-0347">Helicase</keyword>
<dbReference type="GO" id="GO:0005524">
    <property type="term" value="F:ATP binding"/>
    <property type="evidence" value="ECO:0007669"/>
    <property type="project" value="UniProtKB-UniRule"/>
</dbReference>
<evidence type="ECO:0000256" key="8">
    <source>
        <dbReference type="ARBA" id="ARBA00023125"/>
    </source>
</evidence>
<evidence type="ECO:0000256" key="10">
    <source>
        <dbReference type="ARBA" id="ARBA00048954"/>
    </source>
</evidence>
<dbReference type="InterPro" id="IPR036185">
    <property type="entry name" value="DNA_heli_DnaB-like_N_sf"/>
</dbReference>
<keyword evidence="4 12" id="KW-0547">Nucleotide-binding</keyword>
<evidence type="ECO:0000256" key="3">
    <source>
        <dbReference type="ARBA" id="ARBA00022705"/>
    </source>
</evidence>
<dbReference type="InterPro" id="IPR003593">
    <property type="entry name" value="AAA+_ATPase"/>
</dbReference>
<dbReference type="PROSITE" id="PS51199">
    <property type="entry name" value="SF4_HELICASE"/>
    <property type="match status" value="1"/>
</dbReference>
<protein>
    <recommendedName>
        <fullName evidence="11 12">Replicative DNA helicase</fullName>
        <ecNumber evidence="11 12">5.6.2.3</ecNumber>
    </recommendedName>
</protein>
<dbReference type="PANTHER" id="PTHR30153:SF2">
    <property type="entry name" value="REPLICATIVE DNA HELICASE"/>
    <property type="match status" value="1"/>
</dbReference>
<dbReference type="AlphaFoldDB" id="A0A847ET95"/>
<dbReference type="InterPro" id="IPR007693">
    <property type="entry name" value="DNA_helicase_DnaB-like_N"/>
</dbReference>
<dbReference type="GO" id="GO:0006269">
    <property type="term" value="P:DNA replication, synthesis of primer"/>
    <property type="evidence" value="ECO:0007669"/>
    <property type="project" value="UniProtKB-UniRule"/>
</dbReference>
<keyword evidence="9" id="KW-0413">Isomerase</keyword>
<comment type="caution">
    <text evidence="14">The sequence shown here is derived from an EMBL/GenBank/DDBJ whole genome shotgun (WGS) entry which is preliminary data.</text>
</comment>
<keyword evidence="8 12" id="KW-0238">DNA-binding</keyword>
<keyword evidence="5 12" id="KW-0378">Hydrolase</keyword>
<dbReference type="SMART" id="SM00382">
    <property type="entry name" value="AAA"/>
    <property type="match status" value="1"/>
</dbReference>
<dbReference type="Proteomes" id="UP000554004">
    <property type="component" value="Unassembled WGS sequence"/>
</dbReference>
<dbReference type="SUPFAM" id="SSF52540">
    <property type="entry name" value="P-loop containing nucleoside triphosphate hydrolases"/>
    <property type="match status" value="1"/>
</dbReference>
<name>A0A847ET95_9BACT</name>
<comment type="catalytic activity">
    <reaction evidence="10 12">
        <text>ATP + H2O = ADP + phosphate + H(+)</text>
        <dbReference type="Rhea" id="RHEA:13065"/>
        <dbReference type="ChEBI" id="CHEBI:15377"/>
        <dbReference type="ChEBI" id="CHEBI:15378"/>
        <dbReference type="ChEBI" id="CHEBI:30616"/>
        <dbReference type="ChEBI" id="CHEBI:43474"/>
        <dbReference type="ChEBI" id="CHEBI:456216"/>
        <dbReference type="EC" id="5.6.2.3"/>
    </reaction>
</comment>
<keyword evidence="3 12" id="KW-0235">DNA replication</keyword>
<reference evidence="14 15" key="1">
    <citation type="journal article" date="2020" name="Biotechnol. Biofuels">
        <title>New insights from the biogas microbiome by comprehensive genome-resolved metagenomics of nearly 1600 species originating from multiple anaerobic digesters.</title>
        <authorList>
            <person name="Campanaro S."/>
            <person name="Treu L."/>
            <person name="Rodriguez-R L.M."/>
            <person name="Kovalovszki A."/>
            <person name="Ziels R.M."/>
            <person name="Maus I."/>
            <person name="Zhu X."/>
            <person name="Kougias P.G."/>
            <person name="Basile A."/>
            <person name="Luo G."/>
            <person name="Schluter A."/>
            <person name="Konstantinidis K.T."/>
            <person name="Angelidaki I."/>
        </authorList>
    </citation>
    <scope>NUCLEOTIDE SEQUENCE [LARGE SCALE GENOMIC DNA]</scope>
    <source>
        <strain evidence="14">AS06rmzACSIP_421</strain>
    </source>
</reference>
<sequence length="438" mass="48873">MDRIPPQNIEAEKSVLGSILLDKDALIEVSGWLLPEHFYDDRHSAIYQNILELFEGGLPIDLVTVSDKLKKKKILSKLGGRAYLTELASFVPTAAHAAEYANIVKETATRRGLISSSSEITKLAFDETVALPEVVDRSETLLFNVAQAGIKSNFIHIKDLLKDAYERAAHAKESDDYSGISTGFKELDILLGGFQKSDLVVLAARPSVGKTSLALDMMRHAALMEKKNVAFFSLEMSNMQIMDRLLGMQSGIPFWEIRTNKLTEEKVIKLANTMGELADANIYVDDMAGQHINQIRTKARRLALEQGVDIIFVDYLQLMHGNSRESRTLEVGEVSQGLKNLAKELSVPVVALSQLSRAIEQRQSRRPQLSDLRESGSIEQDADVVIFLDREETWNPDTEKKGSAEVFVAKHRNGPTGILELAFVKEIASFRNLYKEKN</sequence>
<evidence type="ECO:0000256" key="7">
    <source>
        <dbReference type="ARBA" id="ARBA00022840"/>
    </source>
</evidence>
<dbReference type="CDD" id="cd00984">
    <property type="entry name" value="DnaB_C"/>
    <property type="match status" value="1"/>
</dbReference>
<accession>A0A847ET95</accession>
<dbReference type="GO" id="GO:0016787">
    <property type="term" value="F:hydrolase activity"/>
    <property type="evidence" value="ECO:0007669"/>
    <property type="project" value="UniProtKB-KW"/>
</dbReference>
<dbReference type="Pfam" id="PF00772">
    <property type="entry name" value="DnaB"/>
    <property type="match status" value="1"/>
</dbReference>
<evidence type="ECO:0000256" key="2">
    <source>
        <dbReference type="ARBA" id="ARBA00022515"/>
    </source>
</evidence>
<evidence type="ECO:0000256" key="12">
    <source>
        <dbReference type="RuleBase" id="RU362085"/>
    </source>
</evidence>
<dbReference type="InterPro" id="IPR007692">
    <property type="entry name" value="DNA_helicase_DnaB"/>
</dbReference>
<evidence type="ECO:0000256" key="1">
    <source>
        <dbReference type="ARBA" id="ARBA00008428"/>
    </source>
</evidence>
<dbReference type="Gene3D" id="3.40.50.300">
    <property type="entry name" value="P-loop containing nucleotide triphosphate hydrolases"/>
    <property type="match status" value="1"/>
</dbReference>
<keyword evidence="7 12" id="KW-0067">ATP-binding</keyword>
<dbReference type="InterPro" id="IPR027417">
    <property type="entry name" value="P-loop_NTPase"/>
</dbReference>
<evidence type="ECO:0000313" key="15">
    <source>
        <dbReference type="Proteomes" id="UP000554004"/>
    </source>
</evidence>
<organism evidence="14 15">
    <name type="scientific">Candidatus Dojkabacteria bacterium</name>
    <dbReference type="NCBI Taxonomy" id="2099670"/>
    <lineage>
        <taxon>Bacteria</taxon>
        <taxon>Candidatus Dojkabacteria</taxon>
    </lineage>
</organism>
<evidence type="ECO:0000313" key="14">
    <source>
        <dbReference type="EMBL" id="NLE31037.1"/>
    </source>
</evidence>
<dbReference type="GO" id="GO:0043139">
    <property type="term" value="F:5'-3' DNA helicase activity"/>
    <property type="evidence" value="ECO:0007669"/>
    <property type="project" value="UniProtKB-EC"/>
</dbReference>
<dbReference type="EC" id="5.6.2.3" evidence="11 12"/>
<evidence type="ECO:0000256" key="4">
    <source>
        <dbReference type="ARBA" id="ARBA00022741"/>
    </source>
</evidence>
<evidence type="ECO:0000259" key="13">
    <source>
        <dbReference type="PROSITE" id="PS51199"/>
    </source>
</evidence>
<proteinExistence type="inferred from homology"/>
<dbReference type="Gene3D" id="1.10.860.10">
    <property type="entry name" value="DNAb Helicase, Chain A"/>
    <property type="match status" value="1"/>
</dbReference>
<evidence type="ECO:0000256" key="6">
    <source>
        <dbReference type="ARBA" id="ARBA00022806"/>
    </source>
</evidence>
<evidence type="ECO:0000256" key="9">
    <source>
        <dbReference type="ARBA" id="ARBA00023235"/>
    </source>
</evidence>
<feature type="domain" description="SF4 helicase" evidence="13">
    <location>
        <begin position="173"/>
        <end position="437"/>
    </location>
</feature>
<dbReference type="GO" id="GO:0003677">
    <property type="term" value="F:DNA binding"/>
    <property type="evidence" value="ECO:0007669"/>
    <property type="project" value="UniProtKB-UniRule"/>
</dbReference>
<dbReference type="NCBIfam" id="TIGR00665">
    <property type="entry name" value="DnaB"/>
    <property type="match status" value="1"/>
</dbReference>
<evidence type="ECO:0000256" key="11">
    <source>
        <dbReference type="NCBIfam" id="TIGR00665"/>
    </source>
</evidence>
<evidence type="ECO:0000256" key="5">
    <source>
        <dbReference type="ARBA" id="ARBA00022801"/>
    </source>
</evidence>
<dbReference type="SUPFAM" id="SSF48024">
    <property type="entry name" value="N-terminal domain of DnaB helicase"/>
    <property type="match status" value="1"/>
</dbReference>
<dbReference type="GO" id="GO:1990077">
    <property type="term" value="C:primosome complex"/>
    <property type="evidence" value="ECO:0007669"/>
    <property type="project" value="UniProtKB-UniRule"/>
</dbReference>
<dbReference type="Pfam" id="PF03796">
    <property type="entry name" value="DnaB_C"/>
    <property type="match status" value="1"/>
</dbReference>
<dbReference type="InterPro" id="IPR007694">
    <property type="entry name" value="DNA_helicase_DnaB-like_C"/>
</dbReference>
<dbReference type="FunFam" id="1.10.860.10:FF:000001">
    <property type="entry name" value="Replicative DNA helicase"/>
    <property type="match status" value="1"/>
</dbReference>
<comment type="function">
    <text evidence="12">The main replicative DNA helicase, it participates in initiation and elongation during chromosome replication. Travels ahead of the DNA replisome, separating dsDNA into templates for DNA synthesis. A processive ATP-dependent 5'-3' DNA helicase it has DNA-dependent ATPase activity.</text>
</comment>
<dbReference type="EMBL" id="JAAZAL010000077">
    <property type="protein sequence ID" value="NLE31037.1"/>
    <property type="molecule type" value="Genomic_DNA"/>
</dbReference>
<gene>
    <name evidence="14" type="primary">dnaB</name>
    <name evidence="14" type="ORF">GX618_02055</name>
</gene>
<dbReference type="PANTHER" id="PTHR30153">
    <property type="entry name" value="REPLICATIVE DNA HELICASE DNAB"/>
    <property type="match status" value="1"/>
</dbReference>
<dbReference type="InterPro" id="IPR016136">
    <property type="entry name" value="DNA_helicase_N/primase_C"/>
</dbReference>
<keyword evidence="2 12" id="KW-0639">Primosome</keyword>